<evidence type="ECO:0000256" key="1">
    <source>
        <dbReference type="ARBA" id="ARBA00008366"/>
    </source>
</evidence>
<keyword evidence="4 5" id="KW-0560">Oxidoreductase</keyword>
<dbReference type="EMBL" id="JACHYB010000002">
    <property type="protein sequence ID" value="MBB3187987.1"/>
    <property type="molecule type" value="Genomic_DNA"/>
</dbReference>
<sequence>MKTIEEIFQTRTSVRRYERKTIEPEKLEFIYKAIQNTPTSYNGQQLSVIAVSDQTLKEQLYSITGQKQIKTCAIFLIFCIDFNKIKKFADTLAIEFPRFQDTLDGLLVGVIDAALAMQNAVIAAESLDLGSCCIGYTRTAAPAQLADILQLPEGVAVVCGLSIGYPSEHPDLKPKQPLSLLIHHNHYRSDDSQIVKDLMAYNNQIQHFNEVRTGDKTHNDWGTHILDYYQKALGYNLEEYFDQQGFHLFSASEKH</sequence>
<dbReference type="PANTHER" id="PTHR43425">
    <property type="entry name" value="OXYGEN-INSENSITIVE NADPH NITROREDUCTASE"/>
    <property type="match status" value="1"/>
</dbReference>
<keyword evidence="2 5" id="KW-0285">Flavoprotein</keyword>
<dbReference type="RefSeq" id="WP_183413782.1">
    <property type="nucleotide sequence ID" value="NZ_JACHYB010000002.1"/>
</dbReference>
<dbReference type="Proteomes" id="UP000544222">
    <property type="component" value="Unassembled WGS sequence"/>
</dbReference>
<accession>A0A7W5DRZ2</accession>
<dbReference type="PANTHER" id="PTHR43425:SF2">
    <property type="entry name" value="OXYGEN-INSENSITIVE NADPH NITROREDUCTASE"/>
    <property type="match status" value="1"/>
</dbReference>
<keyword evidence="5" id="KW-0521">NADP</keyword>
<keyword evidence="3 5" id="KW-0288">FMN</keyword>
<dbReference type="SUPFAM" id="SSF55469">
    <property type="entry name" value="FMN-dependent nitroreductase-like"/>
    <property type="match status" value="1"/>
</dbReference>
<evidence type="ECO:0000256" key="2">
    <source>
        <dbReference type="ARBA" id="ARBA00022630"/>
    </source>
</evidence>
<dbReference type="Gene3D" id="3.40.109.10">
    <property type="entry name" value="NADH Oxidase"/>
    <property type="match status" value="1"/>
</dbReference>
<comment type="caution">
    <text evidence="7">The sequence shown here is derived from an EMBL/GenBank/DDBJ whole genome shotgun (WGS) entry which is preliminary data.</text>
</comment>
<gene>
    <name evidence="7" type="ORF">FHX64_002185</name>
</gene>
<dbReference type="InterPro" id="IPR029479">
    <property type="entry name" value="Nitroreductase"/>
</dbReference>
<dbReference type="GO" id="GO:0016491">
    <property type="term" value="F:oxidoreductase activity"/>
    <property type="evidence" value="ECO:0007669"/>
    <property type="project" value="UniProtKB-UniRule"/>
</dbReference>
<evidence type="ECO:0000256" key="5">
    <source>
        <dbReference type="PIRNR" id="PIRNR005426"/>
    </source>
</evidence>
<organism evidence="7 8">
    <name type="scientific">Microbacter margulisiae</name>
    <dbReference type="NCBI Taxonomy" id="1350067"/>
    <lineage>
        <taxon>Bacteria</taxon>
        <taxon>Pseudomonadati</taxon>
        <taxon>Bacteroidota</taxon>
        <taxon>Bacteroidia</taxon>
        <taxon>Bacteroidales</taxon>
        <taxon>Porphyromonadaceae</taxon>
        <taxon>Microbacter</taxon>
    </lineage>
</organism>
<reference evidence="7 8" key="1">
    <citation type="submission" date="2020-08" db="EMBL/GenBank/DDBJ databases">
        <title>Genomic Encyclopedia of Type Strains, Phase IV (KMG-IV): sequencing the most valuable type-strain genomes for metagenomic binning, comparative biology and taxonomic classification.</title>
        <authorList>
            <person name="Goeker M."/>
        </authorList>
    </citation>
    <scope>NUCLEOTIDE SEQUENCE [LARGE SCALE GENOMIC DNA]</scope>
    <source>
        <strain evidence="7 8">DSM 27471</strain>
    </source>
</reference>
<evidence type="ECO:0000256" key="4">
    <source>
        <dbReference type="ARBA" id="ARBA00023002"/>
    </source>
</evidence>
<feature type="domain" description="Nitroreductase" evidence="6">
    <location>
        <begin position="10"/>
        <end position="165"/>
    </location>
</feature>
<dbReference type="PIRSF" id="PIRSF005426">
    <property type="entry name" value="Frp"/>
    <property type="match status" value="1"/>
</dbReference>
<dbReference type="InterPro" id="IPR016446">
    <property type="entry name" value="Flavin_OxRdtase_Frp"/>
</dbReference>
<dbReference type="AlphaFoldDB" id="A0A7W5DRZ2"/>
<evidence type="ECO:0000256" key="3">
    <source>
        <dbReference type="ARBA" id="ARBA00022643"/>
    </source>
</evidence>
<dbReference type="InterPro" id="IPR000415">
    <property type="entry name" value="Nitroreductase-like"/>
</dbReference>
<evidence type="ECO:0000313" key="8">
    <source>
        <dbReference type="Proteomes" id="UP000544222"/>
    </source>
</evidence>
<dbReference type="Pfam" id="PF00881">
    <property type="entry name" value="Nitroreductase"/>
    <property type="match status" value="1"/>
</dbReference>
<name>A0A7W5DRZ2_9PORP</name>
<evidence type="ECO:0000313" key="7">
    <source>
        <dbReference type="EMBL" id="MBB3187987.1"/>
    </source>
</evidence>
<protein>
    <submittedName>
        <fullName evidence="7">Nitroreductase</fullName>
    </submittedName>
</protein>
<keyword evidence="8" id="KW-1185">Reference proteome</keyword>
<proteinExistence type="inferred from homology"/>
<evidence type="ECO:0000259" key="6">
    <source>
        <dbReference type="Pfam" id="PF00881"/>
    </source>
</evidence>
<comment type="similarity">
    <text evidence="1 5">Belongs to the flavin oxidoreductase frp family.</text>
</comment>